<feature type="region of interest" description="Disordered" evidence="1">
    <location>
        <begin position="1"/>
        <end position="26"/>
    </location>
</feature>
<dbReference type="GO" id="GO:0003676">
    <property type="term" value="F:nucleic acid binding"/>
    <property type="evidence" value="ECO:0007669"/>
    <property type="project" value="InterPro"/>
</dbReference>
<reference evidence="3" key="1">
    <citation type="submission" date="2021-12" db="EMBL/GenBank/DDBJ databases">
        <title>Comparative genomics, transcriptomics and evolutionary studies reveal genomic signatures of adaptation to plant cell wall in hemibiotrophic fungi.</title>
        <authorList>
            <consortium name="DOE Joint Genome Institute"/>
            <person name="Baroncelli R."/>
            <person name="Diaz J.F."/>
            <person name="Benocci T."/>
            <person name="Peng M."/>
            <person name="Battaglia E."/>
            <person name="Haridas S."/>
            <person name="Andreopoulos W."/>
            <person name="Labutti K."/>
            <person name="Pangilinan J."/>
            <person name="Floch G.L."/>
            <person name="Makela M.R."/>
            <person name="Henrissat B."/>
            <person name="Grigoriev I.V."/>
            <person name="Crouch J.A."/>
            <person name="De Vries R.P."/>
            <person name="Sukno S.A."/>
            <person name="Thon M.R."/>
        </authorList>
    </citation>
    <scope>NUCLEOTIDE SEQUENCE</scope>
    <source>
        <strain evidence="3">CBS 112980</strain>
    </source>
</reference>
<dbReference type="GO" id="GO:0008408">
    <property type="term" value="F:3'-5' exonuclease activity"/>
    <property type="evidence" value="ECO:0007669"/>
    <property type="project" value="InterPro"/>
</dbReference>
<feature type="compositionally biased region" description="Polar residues" evidence="1">
    <location>
        <begin position="10"/>
        <end position="20"/>
    </location>
</feature>
<protein>
    <submittedName>
        <fullName evidence="3">Ribonuclease H-like domain-containing protein</fullName>
    </submittedName>
</protein>
<dbReference type="Pfam" id="PF01612">
    <property type="entry name" value="DNA_pol_A_exo1"/>
    <property type="match status" value="1"/>
</dbReference>
<evidence type="ECO:0000256" key="1">
    <source>
        <dbReference type="SAM" id="MobiDB-lite"/>
    </source>
</evidence>
<accession>A0AAD8U5I4</accession>
<dbReference type="InterPro" id="IPR002562">
    <property type="entry name" value="3'-5'_exonuclease_dom"/>
</dbReference>
<name>A0AAD8U5I4_GLOAC</name>
<dbReference type="SMART" id="SM00474">
    <property type="entry name" value="35EXOc"/>
    <property type="match status" value="1"/>
</dbReference>
<dbReference type="EMBL" id="JAHMHS010000236">
    <property type="protein sequence ID" value="KAK1705783.1"/>
    <property type="molecule type" value="Genomic_DNA"/>
</dbReference>
<dbReference type="AlphaFoldDB" id="A0AAD8U5I4"/>
<dbReference type="SUPFAM" id="SSF53098">
    <property type="entry name" value="Ribonuclease H-like"/>
    <property type="match status" value="1"/>
</dbReference>
<keyword evidence="4" id="KW-1185">Reference proteome</keyword>
<dbReference type="RefSeq" id="XP_060357687.1">
    <property type="nucleotide sequence ID" value="XM_060509711.1"/>
</dbReference>
<proteinExistence type="predicted"/>
<evidence type="ECO:0000313" key="3">
    <source>
        <dbReference type="EMBL" id="KAK1705783.1"/>
    </source>
</evidence>
<dbReference type="GeneID" id="85393610"/>
<dbReference type="PANTHER" id="PTHR43040:SF1">
    <property type="entry name" value="RIBONUCLEASE D"/>
    <property type="match status" value="1"/>
</dbReference>
<sequence>MERQHRHTMTESPPSESNPVGSFPGSASAYVSNSTTQLAYDLINTSEGISTLVDYLSGLPNDATPSHYVDLEGDNLSRHGIISILQLYVAPKQHTYLLDIHALGQRAFSTQGERTGKTIKDFLENPDIKKVFFDVRNDSDALFHHFRISLDGIQDLQLMEFASRYNKAGFLSGLAKCIERNAPLTPEEIFSWRAVKVIGHNLFNPQSGGSYTVFNQRPLSPEILRYCIQDVQYLPRLWHVYDQRLGESWKHAVVEETKNRVLQSQGSDYNGQGRHMTEPPADWVVRKPEIASTIHPEPSTITRYR</sequence>
<gene>
    <name evidence="3" type="ORF">BDZ83DRAFT_643973</name>
</gene>
<evidence type="ECO:0000313" key="4">
    <source>
        <dbReference type="Proteomes" id="UP001244207"/>
    </source>
</evidence>
<dbReference type="Gene3D" id="3.30.420.10">
    <property type="entry name" value="Ribonuclease H-like superfamily/Ribonuclease H"/>
    <property type="match status" value="1"/>
</dbReference>
<dbReference type="PANTHER" id="PTHR43040">
    <property type="entry name" value="RIBONUCLEASE D"/>
    <property type="match status" value="1"/>
</dbReference>
<comment type="caution">
    <text evidence="3">The sequence shown here is derived from an EMBL/GenBank/DDBJ whole genome shotgun (WGS) entry which is preliminary data.</text>
</comment>
<dbReference type="GO" id="GO:0006139">
    <property type="term" value="P:nucleobase-containing compound metabolic process"/>
    <property type="evidence" value="ECO:0007669"/>
    <property type="project" value="InterPro"/>
</dbReference>
<dbReference type="InterPro" id="IPR036397">
    <property type="entry name" value="RNaseH_sf"/>
</dbReference>
<dbReference type="InterPro" id="IPR012337">
    <property type="entry name" value="RNaseH-like_sf"/>
</dbReference>
<dbReference type="Proteomes" id="UP001244207">
    <property type="component" value="Unassembled WGS sequence"/>
</dbReference>
<feature type="domain" description="3'-5' exonuclease" evidence="2">
    <location>
        <begin position="40"/>
        <end position="246"/>
    </location>
</feature>
<organism evidence="3 4">
    <name type="scientific">Glomerella acutata</name>
    <name type="common">Colletotrichum acutatum</name>
    <dbReference type="NCBI Taxonomy" id="27357"/>
    <lineage>
        <taxon>Eukaryota</taxon>
        <taxon>Fungi</taxon>
        <taxon>Dikarya</taxon>
        <taxon>Ascomycota</taxon>
        <taxon>Pezizomycotina</taxon>
        <taxon>Sordariomycetes</taxon>
        <taxon>Hypocreomycetidae</taxon>
        <taxon>Glomerellales</taxon>
        <taxon>Glomerellaceae</taxon>
        <taxon>Colletotrichum</taxon>
        <taxon>Colletotrichum acutatum species complex</taxon>
    </lineage>
</organism>
<evidence type="ECO:0000259" key="2">
    <source>
        <dbReference type="SMART" id="SM00474"/>
    </source>
</evidence>